<proteinExistence type="predicted"/>
<dbReference type="GO" id="GO:0016020">
    <property type="term" value="C:membrane"/>
    <property type="evidence" value="ECO:0007669"/>
    <property type="project" value="UniProtKB-SubCell"/>
</dbReference>
<feature type="transmembrane region" description="Helical" evidence="10">
    <location>
        <begin position="423"/>
        <end position="446"/>
    </location>
</feature>
<feature type="region of interest" description="Disordered" evidence="9">
    <location>
        <begin position="246"/>
        <end position="269"/>
    </location>
</feature>
<feature type="region of interest" description="Disordered" evidence="9">
    <location>
        <begin position="739"/>
        <end position="785"/>
    </location>
</feature>
<feature type="transmembrane region" description="Helical" evidence="10">
    <location>
        <begin position="93"/>
        <end position="111"/>
    </location>
</feature>
<dbReference type="PROSITE" id="PS50882">
    <property type="entry name" value="YTH"/>
    <property type="match status" value="1"/>
</dbReference>
<keyword evidence="3" id="KW-0813">Transport</keyword>
<dbReference type="EMBL" id="RDQH01000335">
    <property type="protein sequence ID" value="RXH88978.1"/>
    <property type="molecule type" value="Genomic_DNA"/>
</dbReference>
<feature type="transmembrane region" description="Helical" evidence="10">
    <location>
        <begin position="64"/>
        <end position="81"/>
    </location>
</feature>
<feature type="region of interest" description="Disordered" evidence="9">
    <location>
        <begin position="521"/>
        <end position="578"/>
    </location>
</feature>
<evidence type="ECO:0000313" key="13">
    <source>
        <dbReference type="EMBL" id="RXH88978.1"/>
    </source>
</evidence>
<dbReference type="PANTHER" id="PTHR23511:SF5">
    <property type="entry name" value="MAJOR FACILITATOR-TYPE TRANSPORTER HXNZ-RELATED"/>
    <property type="match status" value="1"/>
</dbReference>
<feature type="transmembrane region" description="Helical" evidence="10">
    <location>
        <begin position="150"/>
        <end position="171"/>
    </location>
</feature>
<feature type="domain" description="Major facilitator superfamily (MFS) profile" evidence="11">
    <location>
        <begin position="26"/>
        <end position="477"/>
    </location>
</feature>
<evidence type="ECO:0000256" key="6">
    <source>
        <dbReference type="ARBA" id="ARBA00022884"/>
    </source>
</evidence>
<dbReference type="GO" id="GO:0003723">
    <property type="term" value="F:RNA binding"/>
    <property type="evidence" value="ECO:0007669"/>
    <property type="project" value="UniProtKB-KW"/>
</dbReference>
<feature type="transmembrane region" description="Helical" evidence="10">
    <location>
        <begin position="388"/>
        <end position="411"/>
    </location>
</feature>
<dbReference type="GO" id="GO:0022857">
    <property type="term" value="F:transmembrane transporter activity"/>
    <property type="evidence" value="ECO:0007669"/>
    <property type="project" value="InterPro"/>
</dbReference>
<feature type="compositionally biased region" description="Basic and acidic residues" evidence="9">
    <location>
        <begin position="258"/>
        <end position="269"/>
    </location>
</feature>
<dbReference type="Pfam" id="PF00083">
    <property type="entry name" value="Sugar_tr"/>
    <property type="match status" value="1"/>
</dbReference>
<evidence type="ECO:0000313" key="14">
    <source>
        <dbReference type="Proteomes" id="UP000290289"/>
    </source>
</evidence>
<dbReference type="InterPro" id="IPR005828">
    <property type="entry name" value="MFS_sugar_transport-like"/>
</dbReference>
<dbReference type="InterPro" id="IPR005829">
    <property type="entry name" value="Sugar_transporter_CS"/>
</dbReference>
<dbReference type="PROSITE" id="PS50850">
    <property type="entry name" value="MFS"/>
    <property type="match status" value="1"/>
</dbReference>
<dbReference type="PANTHER" id="PTHR23511">
    <property type="entry name" value="SYNAPTIC VESICLE GLYCOPROTEIN 2"/>
    <property type="match status" value="1"/>
</dbReference>
<dbReference type="AlphaFoldDB" id="A0A498J0A4"/>
<feature type="transmembrane region" description="Helical" evidence="10">
    <location>
        <begin position="364"/>
        <end position="382"/>
    </location>
</feature>
<organism evidence="13 14">
    <name type="scientific">Malus domestica</name>
    <name type="common">Apple</name>
    <name type="synonym">Pyrus malus</name>
    <dbReference type="NCBI Taxonomy" id="3750"/>
    <lineage>
        <taxon>Eukaryota</taxon>
        <taxon>Viridiplantae</taxon>
        <taxon>Streptophyta</taxon>
        <taxon>Embryophyta</taxon>
        <taxon>Tracheophyta</taxon>
        <taxon>Spermatophyta</taxon>
        <taxon>Magnoliopsida</taxon>
        <taxon>eudicotyledons</taxon>
        <taxon>Gunneridae</taxon>
        <taxon>Pentapetalae</taxon>
        <taxon>rosids</taxon>
        <taxon>fabids</taxon>
        <taxon>Rosales</taxon>
        <taxon>Rosaceae</taxon>
        <taxon>Amygdaloideae</taxon>
        <taxon>Maleae</taxon>
        <taxon>Malus</taxon>
    </lineage>
</organism>
<evidence type="ECO:0000256" key="10">
    <source>
        <dbReference type="SAM" id="Phobius"/>
    </source>
</evidence>
<comment type="caution">
    <text evidence="13">The sequence shown here is derived from an EMBL/GenBank/DDBJ whole genome shotgun (WGS) entry which is preliminary data.</text>
</comment>
<evidence type="ECO:0008006" key="15">
    <source>
        <dbReference type="Google" id="ProtNLM"/>
    </source>
</evidence>
<dbReference type="STRING" id="3750.A0A498J0A4"/>
<protein>
    <recommendedName>
        <fullName evidence="15">Major facilitator superfamily (MFS) profile domain-containing protein</fullName>
    </recommendedName>
</protein>
<evidence type="ECO:0000256" key="4">
    <source>
        <dbReference type="ARBA" id="ARBA00022490"/>
    </source>
</evidence>
<dbReference type="Pfam" id="PF04146">
    <property type="entry name" value="YTH"/>
    <property type="match status" value="1"/>
</dbReference>
<keyword evidence="8 10" id="KW-0472">Membrane</keyword>
<keyword evidence="14" id="KW-1185">Reference proteome</keyword>
<evidence type="ECO:0000256" key="7">
    <source>
        <dbReference type="ARBA" id="ARBA00022989"/>
    </source>
</evidence>
<dbReference type="InterPro" id="IPR007275">
    <property type="entry name" value="YTH_domain"/>
</dbReference>
<evidence type="ECO:0000256" key="2">
    <source>
        <dbReference type="ARBA" id="ARBA00004496"/>
    </source>
</evidence>
<sequence>MADGSPKYTVDEALVAMGFGKFQILVLAYAGMGWVSEAMEMMLLSFVGPAVQSAWGLSSEQESLITSVVFVGTLVGAYSWGIVSDKYGRRKGFLITAIVTSGAGFLSALSPNYTSLLVLRCIVGVGLGGGPVLSSWFLEFIPAPNRGTWMVIFSAFWTVGTILEASLAWLVMPNFGWRWLLALSSLPSSLLLIFYWVAPESPRYLCLKGRTTEAINILEKVARMNGTKLPSGNLVSDLKIELPENSTPSEATRLISPTDKEDPTPKEMDSNVGGISSLLTLLSPKLIRSTLLLWVVFFGNAFSYYGLVLLTTELSSRHSTCTPGPIQSDKAMDTSYRDVFITSIAEFPGLLISAATVDKLGRKLSMSSMFFLCCIFLLPLVVHQSQGLTTILLFGARICITGSFTIIYIYAPEIYPTSVRTTGVGIASAMGRIGGMLCPLVAVGLVHGCHQTASILLFEIIIFLSGICVLLFPFETKGLELSDTISDSKTQRQFMAANQPQAPDRTSDSTKSLSILIMDAEEKPAEPDSMKEQPHVSKNERSVSPNPSPDAATIGLPREAAGQSGPFGSGGDHTVFPPNVYAPQAQPFYYRGYENGTGEWDEYSPYINTEGLEINSPGVYNENPSLVFHSGYGYNPQMPYGPYSPVTTPMPSVGGDAQLYSPQQYPFSGPPYYQQLGPPSMQYITSPTTVSQPELTTLVNIDQQGDNMLFGPRPGYHPPVGSFGRGNFPGNPGSHGFHDLQQGFDGFRSGGLLSDWPKPSDRHRSPLSPSVSPQPIGPLGSYGQNVGMASQQQRSMYGFGSGSNSYNRGYMPSGYNQGSGLGSASFSSFGANNRGFLSLENSKRHVRGSGPICSCNAPLDILCEQNRGPRASKPKSQIMADSSVENTKHNASTNKVLDESFNRPDFVTEYKDAKFFIIKSYSEDNVHKSIKYGVWASTPNGNKKLDAAYREAKEMHDSCPIFLFFSVNASAQFCGVAEMIGPVDFDKSLDYWQQDKWSGQFPVKWHMIKDVPNSQFRHIILENNDNKPVTNSRDTQEVKLEQGIEMLNIFKNYETEMSILDDFEFYEDRQKAMQERKARQQASLIAVGVAGENEHKNTVQIPSDYIKHMSKSFAQVVRLDEGSKEANTLSERASPASDGSIGARVKLEDAMPASVPSVQTG</sequence>
<dbReference type="GO" id="GO:0005737">
    <property type="term" value="C:cytoplasm"/>
    <property type="evidence" value="ECO:0007669"/>
    <property type="project" value="UniProtKB-SubCell"/>
</dbReference>
<feature type="domain" description="YTH" evidence="12">
    <location>
        <begin position="913"/>
        <end position="1050"/>
    </location>
</feature>
<dbReference type="SUPFAM" id="SSF103473">
    <property type="entry name" value="MFS general substrate transporter"/>
    <property type="match status" value="1"/>
</dbReference>
<name>A0A498J0A4_MALDO</name>
<dbReference type="InterPro" id="IPR020846">
    <property type="entry name" value="MFS_dom"/>
</dbReference>
<dbReference type="Proteomes" id="UP000290289">
    <property type="component" value="Chromosome 9"/>
</dbReference>
<accession>A0A498J0A4</accession>
<dbReference type="Gene3D" id="3.10.590.10">
    <property type="entry name" value="ph1033 like domains"/>
    <property type="match status" value="1"/>
</dbReference>
<reference evidence="13 14" key="1">
    <citation type="submission" date="2018-10" db="EMBL/GenBank/DDBJ databases">
        <title>A high-quality apple genome assembly.</title>
        <authorList>
            <person name="Hu J."/>
        </authorList>
    </citation>
    <scope>NUCLEOTIDE SEQUENCE [LARGE SCALE GENOMIC DNA]</scope>
    <source>
        <strain evidence="14">cv. HFTH1</strain>
        <tissue evidence="13">Young leaf</tissue>
    </source>
</reference>
<gene>
    <name evidence="13" type="ORF">DVH24_000577</name>
</gene>
<evidence type="ECO:0000259" key="11">
    <source>
        <dbReference type="PROSITE" id="PS50850"/>
    </source>
</evidence>
<feature type="transmembrane region" description="Helical" evidence="10">
    <location>
        <begin position="291"/>
        <end position="310"/>
    </location>
</feature>
<dbReference type="InterPro" id="IPR036259">
    <property type="entry name" value="MFS_trans_sf"/>
</dbReference>
<keyword evidence="4" id="KW-0963">Cytoplasm</keyword>
<dbReference type="Gene3D" id="1.20.1250.20">
    <property type="entry name" value="MFS general substrate transporter like domains"/>
    <property type="match status" value="1"/>
</dbReference>
<feature type="compositionally biased region" description="Basic and acidic residues" evidence="9">
    <location>
        <begin position="521"/>
        <end position="541"/>
    </location>
</feature>
<evidence type="ECO:0000259" key="12">
    <source>
        <dbReference type="PROSITE" id="PS50882"/>
    </source>
</evidence>
<evidence type="ECO:0000256" key="5">
    <source>
        <dbReference type="ARBA" id="ARBA00022692"/>
    </source>
</evidence>
<feature type="transmembrane region" description="Helical" evidence="10">
    <location>
        <begin position="177"/>
        <end position="198"/>
    </location>
</feature>
<evidence type="ECO:0000256" key="1">
    <source>
        <dbReference type="ARBA" id="ARBA00004141"/>
    </source>
</evidence>
<keyword evidence="6" id="KW-0694">RNA-binding</keyword>
<keyword evidence="7 10" id="KW-1133">Transmembrane helix</keyword>
<dbReference type="PROSITE" id="PS00216">
    <property type="entry name" value="SUGAR_TRANSPORT_1"/>
    <property type="match status" value="1"/>
</dbReference>
<keyword evidence="5 10" id="KW-0812">Transmembrane</keyword>
<evidence type="ECO:0000256" key="3">
    <source>
        <dbReference type="ARBA" id="ARBA00022448"/>
    </source>
</evidence>
<dbReference type="FunFam" id="3.10.590.10:FF:000001">
    <property type="entry name" value="YTH domain family 1, isoform CRA_a"/>
    <property type="match status" value="1"/>
</dbReference>
<dbReference type="FunFam" id="1.20.1250.20:FF:000232">
    <property type="entry name" value="Organic cation/carnitine transporter 7"/>
    <property type="match status" value="1"/>
</dbReference>
<feature type="transmembrane region" description="Helical" evidence="10">
    <location>
        <begin position="452"/>
        <end position="472"/>
    </location>
</feature>
<dbReference type="CDD" id="cd21134">
    <property type="entry name" value="YTH"/>
    <property type="match status" value="1"/>
</dbReference>
<feature type="transmembrane region" description="Helical" evidence="10">
    <location>
        <begin position="117"/>
        <end position="138"/>
    </location>
</feature>
<comment type="subcellular location">
    <subcellularLocation>
        <location evidence="2">Cytoplasm</location>
    </subcellularLocation>
    <subcellularLocation>
        <location evidence="1">Membrane</location>
        <topology evidence="1">Multi-pass membrane protein</topology>
    </subcellularLocation>
</comment>
<feature type="transmembrane region" description="Helical" evidence="10">
    <location>
        <begin position="13"/>
        <end position="34"/>
    </location>
</feature>
<evidence type="ECO:0000256" key="8">
    <source>
        <dbReference type="ARBA" id="ARBA00023136"/>
    </source>
</evidence>
<evidence type="ECO:0000256" key="9">
    <source>
        <dbReference type="SAM" id="MobiDB-lite"/>
    </source>
</evidence>